<organism evidence="1">
    <name type="scientific">Pediococcus pentosaceus CGMCC 7049</name>
    <dbReference type="NCBI Taxonomy" id="1460385"/>
    <lineage>
        <taxon>Bacteria</taxon>
        <taxon>Bacillati</taxon>
        <taxon>Bacillota</taxon>
        <taxon>Bacilli</taxon>
        <taxon>Lactobacillales</taxon>
        <taxon>Lactobacillaceae</taxon>
        <taxon>Pediococcus</taxon>
    </lineage>
</organism>
<accession>A0AAU7NN92</accession>
<dbReference type="InterPro" id="IPR021080">
    <property type="entry name" value="Minor_capsid_protein"/>
</dbReference>
<evidence type="ECO:0000313" key="1">
    <source>
        <dbReference type="EMBL" id="XBS09142.1"/>
    </source>
</evidence>
<dbReference type="EMBL" id="CP157400">
    <property type="protein sequence ID" value="XBS09142.1"/>
    <property type="molecule type" value="Genomic_DNA"/>
</dbReference>
<reference evidence="1" key="2">
    <citation type="submission" date="2024-05" db="EMBL/GenBank/DDBJ databases">
        <authorList>
            <person name="Chen H."/>
        </authorList>
    </citation>
    <scope>NUCLEOTIDE SEQUENCE</scope>
    <source>
        <strain evidence="1">CGMCC 7049</strain>
    </source>
</reference>
<name>A0AAU7NN92_PEDPE</name>
<dbReference type="RefSeq" id="WP_029257911.1">
    <property type="nucleotide sequence ID" value="NZ_CP157400.1"/>
</dbReference>
<protein>
    <submittedName>
        <fullName evidence="1">Minor capsid protein</fullName>
    </submittedName>
</protein>
<proteinExistence type="predicted"/>
<reference evidence="1" key="1">
    <citation type="submission" date="2014-02" db="EMBL/GenBank/DDBJ databases">
        <authorList>
            <person name="Zhao D."/>
            <person name="Dong X."/>
            <person name="Li Y."/>
            <person name="Lv L."/>
            <person name="Zhao D."/>
            <person name="Gao Y."/>
            <person name="Wang Y."/>
            <person name="Li Y."/>
        </authorList>
    </citation>
    <scope>NUCLEOTIDE SEQUENCE</scope>
    <source>
        <strain evidence="1">CGMCC 7049</strain>
    </source>
</reference>
<dbReference type="AlphaFoldDB" id="A0AAU7NN92"/>
<gene>
    <name evidence="1" type="ORF">BB06_04245</name>
</gene>
<dbReference type="Pfam" id="PF11114">
    <property type="entry name" value="Minor_capsid_2"/>
    <property type="match status" value="1"/>
</dbReference>
<sequence length="116" mass="13314">MSIEVNINDNGLKDMPLRIAKAQHAYGNQAYADMNIYVPKRTGHLRDNSSLNSNYNQANYREPYAKAQYYGFINGHRIHNYHTPGTSRRWDLRAKANHMDSWKKIIVKAGGFDGLS</sequence>